<dbReference type="AlphaFoldDB" id="A0A2P5YCX6"/>
<reference evidence="2 3" key="1">
    <citation type="submission" date="2015-01" db="EMBL/GenBank/DDBJ databases">
        <title>Genome of allotetraploid Gossypium barbadense reveals genomic plasticity and fiber elongation in cotton evolution.</title>
        <authorList>
            <person name="Chen X."/>
            <person name="Liu X."/>
            <person name="Zhao B."/>
            <person name="Zheng H."/>
            <person name="Hu Y."/>
            <person name="Lu G."/>
            <person name="Yang C."/>
            <person name="Chen J."/>
            <person name="Shan C."/>
            <person name="Zhang L."/>
            <person name="Zhou Y."/>
            <person name="Wang L."/>
            <person name="Guo W."/>
            <person name="Bai Y."/>
            <person name="Ruan J."/>
            <person name="Shangguan X."/>
            <person name="Mao Y."/>
            <person name="Jiang J."/>
            <person name="Zhu Y."/>
            <person name="Lei J."/>
            <person name="Kang H."/>
            <person name="Chen S."/>
            <person name="He X."/>
            <person name="Wang R."/>
            <person name="Wang Y."/>
            <person name="Chen J."/>
            <person name="Wang L."/>
            <person name="Yu S."/>
            <person name="Wang B."/>
            <person name="Wei J."/>
            <person name="Song S."/>
            <person name="Lu X."/>
            <person name="Gao Z."/>
            <person name="Gu W."/>
            <person name="Deng X."/>
            <person name="Ma D."/>
            <person name="Wang S."/>
            <person name="Liang W."/>
            <person name="Fang L."/>
            <person name="Cai C."/>
            <person name="Zhu X."/>
            <person name="Zhou B."/>
            <person name="Zhang Y."/>
            <person name="Chen Z."/>
            <person name="Xu S."/>
            <person name="Zhu R."/>
            <person name="Wang S."/>
            <person name="Zhang T."/>
            <person name="Zhao G."/>
        </authorList>
    </citation>
    <scope>NUCLEOTIDE SEQUENCE [LARGE SCALE GENOMIC DNA]</scope>
    <source>
        <strain evidence="3">cv. Xinhai21</strain>
        <tissue evidence="2">Leaf</tissue>
    </source>
</reference>
<dbReference type="Proteomes" id="UP000239757">
    <property type="component" value="Unassembled WGS sequence"/>
</dbReference>
<proteinExistence type="predicted"/>
<protein>
    <submittedName>
        <fullName evidence="2">Uncharacterized protein</fullName>
    </submittedName>
</protein>
<gene>
    <name evidence="2" type="ORF">GOBAR_AA07165</name>
</gene>
<feature type="compositionally biased region" description="Acidic residues" evidence="1">
    <location>
        <begin position="72"/>
        <end position="82"/>
    </location>
</feature>
<sequence length="124" mass="13579">MPRPCDMAVVEPAKTKGSATRLCGRTMDEPANTARACNMPVSNTRGTMSSSREKKTAIPASKNRKGASSSSTEEEDYEDIFDDVPPQHEDPSTQPPPPSHPVHAATSYACISERLTRFKHQCFQ</sequence>
<organism evidence="2 3">
    <name type="scientific">Gossypium barbadense</name>
    <name type="common">Sea Island cotton</name>
    <name type="synonym">Hibiscus barbadensis</name>
    <dbReference type="NCBI Taxonomy" id="3634"/>
    <lineage>
        <taxon>Eukaryota</taxon>
        <taxon>Viridiplantae</taxon>
        <taxon>Streptophyta</taxon>
        <taxon>Embryophyta</taxon>
        <taxon>Tracheophyta</taxon>
        <taxon>Spermatophyta</taxon>
        <taxon>Magnoliopsida</taxon>
        <taxon>eudicotyledons</taxon>
        <taxon>Gunneridae</taxon>
        <taxon>Pentapetalae</taxon>
        <taxon>rosids</taxon>
        <taxon>malvids</taxon>
        <taxon>Malvales</taxon>
        <taxon>Malvaceae</taxon>
        <taxon>Malvoideae</taxon>
        <taxon>Gossypium</taxon>
    </lineage>
</organism>
<feature type="region of interest" description="Disordered" evidence="1">
    <location>
        <begin position="1"/>
        <end position="106"/>
    </location>
</feature>
<feature type="compositionally biased region" description="Polar residues" evidence="1">
    <location>
        <begin position="40"/>
        <end position="50"/>
    </location>
</feature>
<accession>A0A2P5YCX6</accession>
<name>A0A2P5YCX6_GOSBA</name>
<evidence type="ECO:0000256" key="1">
    <source>
        <dbReference type="SAM" id="MobiDB-lite"/>
    </source>
</evidence>
<dbReference type="EMBL" id="KZ663353">
    <property type="protein sequence ID" value="PPS13416.1"/>
    <property type="molecule type" value="Genomic_DNA"/>
</dbReference>
<evidence type="ECO:0000313" key="2">
    <source>
        <dbReference type="EMBL" id="PPS13416.1"/>
    </source>
</evidence>
<evidence type="ECO:0000313" key="3">
    <source>
        <dbReference type="Proteomes" id="UP000239757"/>
    </source>
</evidence>